<dbReference type="GO" id="GO:0006046">
    <property type="term" value="P:N-acetylglucosamine catabolic process"/>
    <property type="evidence" value="ECO:0007669"/>
    <property type="project" value="TreeGrafter"/>
</dbReference>
<dbReference type="GO" id="GO:0019262">
    <property type="term" value="P:N-acetylneuraminate catabolic process"/>
    <property type="evidence" value="ECO:0007669"/>
    <property type="project" value="TreeGrafter"/>
</dbReference>
<dbReference type="PANTHER" id="PTHR11280:SF5">
    <property type="entry name" value="GLUCOSAMINE-6-PHOSPHATE ISOMERASE"/>
    <property type="match status" value="1"/>
</dbReference>
<dbReference type="InterPro" id="IPR037171">
    <property type="entry name" value="NagB/RpiA_transferase-like"/>
</dbReference>
<dbReference type="Proteomes" id="UP000595917">
    <property type="component" value="Chromosome"/>
</dbReference>
<dbReference type="Gene3D" id="3.40.50.1360">
    <property type="match status" value="1"/>
</dbReference>
<dbReference type="InterPro" id="IPR018321">
    <property type="entry name" value="Glucosamine6P_isomerase_CS"/>
</dbReference>
<evidence type="ECO:0000313" key="3">
    <source>
        <dbReference type="EMBL" id="QQO09134.1"/>
    </source>
</evidence>
<dbReference type="Pfam" id="PF01182">
    <property type="entry name" value="Glucosamine_iso"/>
    <property type="match status" value="1"/>
</dbReference>
<dbReference type="PANTHER" id="PTHR11280">
    <property type="entry name" value="GLUCOSAMINE-6-PHOSPHATE ISOMERASE"/>
    <property type="match status" value="1"/>
</dbReference>
<evidence type="ECO:0000259" key="2">
    <source>
        <dbReference type="Pfam" id="PF01182"/>
    </source>
</evidence>
<gene>
    <name evidence="3" type="ORF">JFL75_19735</name>
</gene>
<dbReference type="GO" id="GO:0006043">
    <property type="term" value="P:glucosamine catabolic process"/>
    <property type="evidence" value="ECO:0007669"/>
    <property type="project" value="TreeGrafter"/>
</dbReference>
<keyword evidence="4" id="KW-1185">Reference proteome</keyword>
<dbReference type="EMBL" id="CP067089">
    <property type="protein sequence ID" value="QQO09134.1"/>
    <property type="molecule type" value="Genomic_DNA"/>
</dbReference>
<accession>A0A7T7XML2</accession>
<dbReference type="RefSeq" id="WP_215626439.1">
    <property type="nucleotide sequence ID" value="NZ_CP067089.2"/>
</dbReference>
<dbReference type="AlphaFoldDB" id="A0A7T7XML2"/>
<dbReference type="GO" id="GO:0004342">
    <property type="term" value="F:glucosamine-6-phosphate deaminase activity"/>
    <property type="evidence" value="ECO:0007669"/>
    <property type="project" value="InterPro"/>
</dbReference>
<dbReference type="CDD" id="cd01399">
    <property type="entry name" value="GlcN6P_deaminase"/>
    <property type="match status" value="1"/>
</dbReference>
<dbReference type="GO" id="GO:0042802">
    <property type="term" value="F:identical protein binding"/>
    <property type="evidence" value="ECO:0007669"/>
    <property type="project" value="TreeGrafter"/>
</dbReference>
<organism evidence="3 4">
    <name type="scientific">Breznakiella homolactica</name>
    <dbReference type="NCBI Taxonomy" id="2798577"/>
    <lineage>
        <taxon>Bacteria</taxon>
        <taxon>Pseudomonadati</taxon>
        <taxon>Spirochaetota</taxon>
        <taxon>Spirochaetia</taxon>
        <taxon>Spirochaetales</taxon>
        <taxon>Breznakiellaceae</taxon>
        <taxon>Breznakiella</taxon>
    </lineage>
</organism>
<reference evidence="3" key="1">
    <citation type="submission" date="2021-01" db="EMBL/GenBank/DDBJ databases">
        <title>Description of Breznakiella homolactica.</title>
        <authorList>
            <person name="Song Y."/>
            <person name="Brune A."/>
        </authorList>
    </citation>
    <scope>NUCLEOTIDE SEQUENCE</scope>
    <source>
        <strain evidence="3">RmG30</strain>
    </source>
</reference>
<protein>
    <submittedName>
        <fullName evidence="3">Glucosamine-6-phosphate deaminase</fullName>
    </submittedName>
</protein>
<dbReference type="KEGG" id="bhc:JFL75_19735"/>
<evidence type="ECO:0000313" key="4">
    <source>
        <dbReference type="Proteomes" id="UP000595917"/>
    </source>
</evidence>
<keyword evidence="1" id="KW-0378">Hydrolase</keyword>
<feature type="domain" description="Glucosamine/galactosamine-6-phosphate isomerase" evidence="2">
    <location>
        <begin position="17"/>
        <end position="213"/>
    </location>
</feature>
<name>A0A7T7XML2_9SPIR</name>
<evidence type="ECO:0000256" key="1">
    <source>
        <dbReference type="ARBA" id="ARBA00022801"/>
    </source>
</evidence>
<dbReference type="SUPFAM" id="SSF100950">
    <property type="entry name" value="NagB/RpiA/CoA transferase-like"/>
    <property type="match status" value="1"/>
</dbReference>
<dbReference type="PROSITE" id="PS01161">
    <property type="entry name" value="GLC_GALNAC_ISOMERASE"/>
    <property type="match status" value="1"/>
</dbReference>
<dbReference type="GO" id="GO:0005737">
    <property type="term" value="C:cytoplasm"/>
    <property type="evidence" value="ECO:0007669"/>
    <property type="project" value="TreeGrafter"/>
</dbReference>
<sequence>MSLAAARLAAEGIPGDRESLISFPGGDTPLGMVEAFTAMVNDGTVDITRTRYVSLDEWVGLTEKDAGSCGRFNFDNLINKMKVPFLEYHIINGKAPDMNEECRRLDGYIVKYGPLDVSVLGIGMNGHLGFNEEGVDFSLNAHVTPLSATTKSVMGKYFSESLDLEYGITQGIAQIMAARKAVLIANGSHKADILYKAFRGPVTNAVPASILQEHPNCYVVADEKAAAKLRISKNV</sequence>
<dbReference type="InterPro" id="IPR004547">
    <property type="entry name" value="Glucosamine6P_isomerase"/>
</dbReference>
<dbReference type="GO" id="GO:0005975">
    <property type="term" value="P:carbohydrate metabolic process"/>
    <property type="evidence" value="ECO:0007669"/>
    <property type="project" value="InterPro"/>
</dbReference>
<dbReference type="InterPro" id="IPR006148">
    <property type="entry name" value="Glc/Gal-6P_isomerase"/>
</dbReference>
<proteinExistence type="predicted"/>